<reference evidence="7" key="1">
    <citation type="journal article" date="2014" name="Int. J. Syst. Evol. Microbiol.">
        <title>Complete genome sequence of Corynebacterium casei LMG S-19264T (=DSM 44701T), isolated from a smear-ripened cheese.</title>
        <authorList>
            <consortium name="US DOE Joint Genome Institute (JGI-PGF)"/>
            <person name="Walter F."/>
            <person name="Albersmeier A."/>
            <person name="Kalinowski J."/>
            <person name="Ruckert C."/>
        </authorList>
    </citation>
    <scope>NUCLEOTIDE SEQUENCE</scope>
    <source>
        <strain evidence="7">CGMCC 1.15360</strain>
    </source>
</reference>
<evidence type="ECO:0000313" key="7">
    <source>
        <dbReference type="EMBL" id="GGD59694.1"/>
    </source>
</evidence>
<feature type="transmembrane region" description="Helical" evidence="5">
    <location>
        <begin position="26"/>
        <end position="44"/>
    </location>
</feature>
<dbReference type="PANTHER" id="PTHR37422">
    <property type="entry name" value="TEICHURONIC ACID BIOSYNTHESIS PROTEIN TUAE"/>
    <property type="match status" value="1"/>
</dbReference>
<evidence type="ECO:0000259" key="6">
    <source>
        <dbReference type="Pfam" id="PF04932"/>
    </source>
</evidence>
<dbReference type="Pfam" id="PF04932">
    <property type="entry name" value="Wzy_C"/>
    <property type="match status" value="1"/>
</dbReference>
<feature type="transmembrane region" description="Helical" evidence="5">
    <location>
        <begin position="411"/>
        <end position="429"/>
    </location>
</feature>
<keyword evidence="4 5" id="KW-0472">Membrane</keyword>
<evidence type="ECO:0000256" key="4">
    <source>
        <dbReference type="ARBA" id="ARBA00023136"/>
    </source>
</evidence>
<feature type="transmembrane region" description="Helical" evidence="5">
    <location>
        <begin position="182"/>
        <end position="201"/>
    </location>
</feature>
<feature type="transmembrane region" description="Helical" evidence="5">
    <location>
        <begin position="136"/>
        <end position="158"/>
    </location>
</feature>
<feature type="domain" description="O-antigen ligase-related" evidence="6">
    <location>
        <begin position="218"/>
        <end position="368"/>
    </location>
</feature>
<proteinExistence type="predicted"/>
<dbReference type="InterPro" id="IPR007016">
    <property type="entry name" value="O-antigen_ligase-rel_domated"/>
</dbReference>
<dbReference type="EMBL" id="BMIP01000001">
    <property type="protein sequence ID" value="GGD59694.1"/>
    <property type="molecule type" value="Genomic_DNA"/>
</dbReference>
<accession>A0A916YTS2</accession>
<feature type="transmembrane region" description="Helical" evidence="5">
    <location>
        <begin position="265"/>
        <end position="284"/>
    </location>
</feature>
<evidence type="ECO:0000313" key="8">
    <source>
        <dbReference type="Proteomes" id="UP000612349"/>
    </source>
</evidence>
<protein>
    <recommendedName>
        <fullName evidence="6">O-antigen ligase-related domain-containing protein</fullName>
    </recommendedName>
</protein>
<evidence type="ECO:0000256" key="1">
    <source>
        <dbReference type="ARBA" id="ARBA00004141"/>
    </source>
</evidence>
<organism evidence="7 8">
    <name type="scientific">Croceicoccus mobilis</name>
    <dbReference type="NCBI Taxonomy" id="1703339"/>
    <lineage>
        <taxon>Bacteria</taxon>
        <taxon>Pseudomonadati</taxon>
        <taxon>Pseudomonadota</taxon>
        <taxon>Alphaproteobacteria</taxon>
        <taxon>Sphingomonadales</taxon>
        <taxon>Erythrobacteraceae</taxon>
        <taxon>Croceicoccus</taxon>
    </lineage>
</organism>
<comment type="caution">
    <text evidence="7">The sequence shown here is derived from an EMBL/GenBank/DDBJ whole genome shotgun (WGS) entry which is preliminary data.</text>
</comment>
<dbReference type="AlphaFoldDB" id="A0A916YTS2"/>
<feature type="transmembrane region" description="Helical" evidence="5">
    <location>
        <begin position="352"/>
        <end position="376"/>
    </location>
</feature>
<feature type="transmembrane region" description="Helical" evidence="5">
    <location>
        <begin position="213"/>
        <end position="245"/>
    </location>
</feature>
<feature type="transmembrane region" description="Helical" evidence="5">
    <location>
        <begin position="51"/>
        <end position="70"/>
    </location>
</feature>
<dbReference type="PANTHER" id="PTHR37422:SF23">
    <property type="entry name" value="TEICHURONIC ACID BIOSYNTHESIS PROTEIN TUAE"/>
    <property type="match status" value="1"/>
</dbReference>
<comment type="subcellular location">
    <subcellularLocation>
        <location evidence="1">Membrane</location>
        <topology evidence="1">Multi-pass membrane protein</topology>
    </subcellularLocation>
</comment>
<name>A0A916YTS2_9SPHN</name>
<dbReference type="InterPro" id="IPR051533">
    <property type="entry name" value="WaaL-like"/>
</dbReference>
<keyword evidence="8" id="KW-1185">Reference proteome</keyword>
<evidence type="ECO:0000256" key="3">
    <source>
        <dbReference type="ARBA" id="ARBA00022989"/>
    </source>
</evidence>
<feature type="transmembrane region" description="Helical" evidence="5">
    <location>
        <begin position="107"/>
        <end position="124"/>
    </location>
</feature>
<keyword evidence="2 5" id="KW-0812">Transmembrane</keyword>
<dbReference type="Proteomes" id="UP000612349">
    <property type="component" value="Unassembled WGS sequence"/>
</dbReference>
<evidence type="ECO:0000256" key="2">
    <source>
        <dbReference type="ARBA" id="ARBA00022692"/>
    </source>
</evidence>
<sequence>MLGLVFAAIALFGGSARLDVNLLLFLRPLCMIAIGVLLVLPITAPARQMRAPTLLLALLALAIAVQLVPLPPSIWTSLPGHERYAEAALAAGLDQPWRPISLTPWRTWNSLLTLLPAIALLMSLRGISYRQEPRVIYGFLAFLAISLVLGVFQVGGVIDGPPLPYRFFAEDSVVGFFANRNHAAAVLATGFPVLRMWSLAHGKSKLPSSRRRLIAMVSALVLLVMIVVTGSRTGIVVGFASLAASLAMSPLEELGAGMRKSHAKWLRILVIAVPTLVVALLVLFGKALSIDRFVGDDLLAEKRLTFLPVLLDIIRDFLPFGSGFGSFDPVFRSYEPDWGLSRKYFNNAHNDLIELVLTGGIPALLVLLGFVGWIGWRIWRSWKNVPSGETISTRAGAIMAGSLMLASLTDYPLRTPLAGAVLVFATYLMSRPMPSHRSSTEKSR</sequence>
<dbReference type="GO" id="GO:0016020">
    <property type="term" value="C:membrane"/>
    <property type="evidence" value="ECO:0007669"/>
    <property type="project" value="UniProtKB-SubCell"/>
</dbReference>
<keyword evidence="3 5" id="KW-1133">Transmembrane helix</keyword>
<evidence type="ECO:0000256" key="5">
    <source>
        <dbReference type="SAM" id="Phobius"/>
    </source>
</evidence>
<reference evidence="7" key="2">
    <citation type="submission" date="2020-09" db="EMBL/GenBank/DDBJ databases">
        <authorList>
            <person name="Sun Q."/>
            <person name="Zhou Y."/>
        </authorList>
    </citation>
    <scope>NUCLEOTIDE SEQUENCE</scope>
    <source>
        <strain evidence="7">CGMCC 1.15360</strain>
    </source>
</reference>
<gene>
    <name evidence="7" type="ORF">GCM10010990_06370</name>
</gene>